<name>A0A2G2W737_CAPBA</name>
<feature type="compositionally biased region" description="Polar residues" evidence="1">
    <location>
        <begin position="38"/>
        <end position="51"/>
    </location>
</feature>
<feature type="region of interest" description="Disordered" evidence="1">
    <location>
        <begin position="1"/>
        <end position="51"/>
    </location>
</feature>
<dbReference type="EMBL" id="MLFT02000008">
    <property type="protein sequence ID" value="PHT41040.1"/>
    <property type="molecule type" value="Genomic_DNA"/>
</dbReference>
<evidence type="ECO:0000313" key="3">
    <source>
        <dbReference type="Proteomes" id="UP000224567"/>
    </source>
</evidence>
<accession>A0A2G2W737</accession>
<dbReference type="Proteomes" id="UP000224567">
    <property type="component" value="Unassembled WGS sequence"/>
</dbReference>
<reference evidence="2 3" key="1">
    <citation type="journal article" date="2017" name="Genome Biol.">
        <title>New reference genome sequences of hot pepper reveal the massive evolution of plant disease-resistance genes by retroduplication.</title>
        <authorList>
            <person name="Kim S."/>
            <person name="Park J."/>
            <person name="Yeom S.I."/>
            <person name="Kim Y.M."/>
            <person name="Seo E."/>
            <person name="Kim K.T."/>
            <person name="Kim M.S."/>
            <person name="Lee J.M."/>
            <person name="Cheong K."/>
            <person name="Shin H.S."/>
            <person name="Kim S.B."/>
            <person name="Han K."/>
            <person name="Lee J."/>
            <person name="Park M."/>
            <person name="Lee H.A."/>
            <person name="Lee H.Y."/>
            <person name="Lee Y."/>
            <person name="Oh S."/>
            <person name="Lee J.H."/>
            <person name="Choi E."/>
            <person name="Choi E."/>
            <person name="Lee S.E."/>
            <person name="Jeon J."/>
            <person name="Kim H."/>
            <person name="Choi G."/>
            <person name="Song H."/>
            <person name="Lee J."/>
            <person name="Lee S.C."/>
            <person name="Kwon J.K."/>
            <person name="Lee H.Y."/>
            <person name="Koo N."/>
            <person name="Hong Y."/>
            <person name="Kim R.W."/>
            <person name="Kang W.H."/>
            <person name="Huh J.H."/>
            <person name="Kang B.C."/>
            <person name="Yang T.J."/>
            <person name="Lee Y.H."/>
            <person name="Bennetzen J.L."/>
            <person name="Choi D."/>
        </authorList>
    </citation>
    <scope>NUCLEOTIDE SEQUENCE [LARGE SCALE GENOMIC DNA]</scope>
    <source>
        <strain evidence="3">cv. PBC81</strain>
    </source>
</reference>
<proteinExistence type="predicted"/>
<sequence>MWNSSDQLEHAPSKKTGVESALKHHSDIKKSESEFQDQDSTSTLSTGQSNHVEAAMGKSKTVLQNLTAHPGWGGILDVQAESGTKASLSGESATNTLPQPQVHHDHPRACLSYPWADTTLEGS</sequence>
<feature type="compositionally biased region" description="Polar residues" evidence="1">
    <location>
        <begin position="83"/>
        <end position="99"/>
    </location>
</feature>
<evidence type="ECO:0000313" key="2">
    <source>
        <dbReference type="EMBL" id="PHT41040.1"/>
    </source>
</evidence>
<dbReference type="AlphaFoldDB" id="A0A2G2W737"/>
<organism evidence="2 3">
    <name type="scientific">Capsicum baccatum</name>
    <name type="common">Peruvian pepper</name>
    <dbReference type="NCBI Taxonomy" id="33114"/>
    <lineage>
        <taxon>Eukaryota</taxon>
        <taxon>Viridiplantae</taxon>
        <taxon>Streptophyta</taxon>
        <taxon>Embryophyta</taxon>
        <taxon>Tracheophyta</taxon>
        <taxon>Spermatophyta</taxon>
        <taxon>Magnoliopsida</taxon>
        <taxon>eudicotyledons</taxon>
        <taxon>Gunneridae</taxon>
        <taxon>Pentapetalae</taxon>
        <taxon>asterids</taxon>
        <taxon>lamiids</taxon>
        <taxon>Solanales</taxon>
        <taxon>Solanaceae</taxon>
        <taxon>Solanoideae</taxon>
        <taxon>Capsiceae</taxon>
        <taxon>Capsicum</taxon>
    </lineage>
</organism>
<keyword evidence="3" id="KW-1185">Reference proteome</keyword>
<reference evidence="3" key="2">
    <citation type="journal article" date="2017" name="J. Anim. Genet.">
        <title>Multiple reference genome sequences of hot pepper reveal the massive evolution of plant disease resistance genes by retroduplication.</title>
        <authorList>
            <person name="Kim S."/>
            <person name="Park J."/>
            <person name="Yeom S.-I."/>
            <person name="Kim Y.-M."/>
            <person name="Seo E."/>
            <person name="Kim K.-T."/>
            <person name="Kim M.-S."/>
            <person name="Lee J.M."/>
            <person name="Cheong K."/>
            <person name="Shin H.-S."/>
            <person name="Kim S.-B."/>
            <person name="Han K."/>
            <person name="Lee J."/>
            <person name="Park M."/>
            <person name="Lee H.-A."/>
            <person name="Lee H.-Y."/>
            <person name="Lee Y."/>
            <person name="Oh S."/>
            <person name="Lee J.H."/>
            <person name="Choi E."/>
            <person name="Choi E."/>
            <person name="Lee S.E."/>
            <person name="Jeon J."/>
            <person name="Kim H."/>
            <person name="Choi G."/>
            <person name="Song H."/>
            <person name="Lee J."/>
            <person name="Lee S.-C."/>
            <person name="Kwon J.-K."/>
            <person name="Lee H.-Y."/>
            <person name="Koo N."/>
            <person name="Hong Y."/>
            <person name="Kim R.W."/>
            <person name="Kang W.-H."/>
            <person name="Huh J.H."/>
            <person name="Kang B.-C."/>
            <person name="Yang T.-J."/>
            <person name="Lee Y.-H."/>
            <person name="Bennetzen J.L."/>
            <person name="Choi D."/>
        </authorList>
    </citation>
    <scope>NUCLEOTIDE SEQUENCE [LARGE SCALE GENOMIC DNA]</scope>
    <source>
        <strain evidence="3">cv. PBC81</strain>
    </source>
</reference>
<feature type="compositionally biased region" description="Basic and acidic residues" evidence="1">
    <location>
        <begin position="21"/>
        <end position="33"/>
    </location>
</feature>
<comment type="caution">
    <text evidence="2">The sequence shown here is derived from an EMBL/GenBank/DDBJ whole genome shotgun (WGS) entry which is preliminary data.</text>
</comment>
<feature type="region of interest" description="Disordered" evidence="1">
    <location>
        <begin position="83"/>
        <end position="108"/>
    </location>
</feature>
<gene>
    <name evidence="2" type="ORF">CQW23_19894</name>
</gene>
<dbReference type="OrthoDB" id="1097733at2759"/>
<protein>
    <submittedName>
        <fullName evidence="2">Uncharacterized protein</fullName>
    </submittedName>
</protein>
<evidence type="ECO:0000256" key="1">
    <source>
        <dbReference type="SAM" id="MobiDB-lite"/>
    </source>
</evidence>